<dbReference type="Proteomes" id="UP001430953">
    <property type="component" value="Unassembled WGS sequence"/>
</dbReference>
<dbReference type="EMBL" id="JADYXP020000005">
    <property type="protein sequence ID" value="KAL0123483.1"/>
    <property type="molecule type" value="Genomic_DNA"/>
</dbReference>
<dbReference type="AlphaFoldDB" id="A0AAW2G7I3"/>
<evidence type="ECO:0000313" key="2">
    <source>
        <dbReference type="Proteomes" id="UP001430953"/>
    </source>
</evidence>
<comment type="caution">
    <text evidence="1">The sequence shown here is derived from an EMBL/GenBank/DDBJ whole genome shotgun (WGS) entry which is preliminary data.</text>
</comment>
<proteinExistence type="predicted"/>
<sequence>MNSYDRPFANAPSAYIFLKFREVYSRYRSPPSPPCRPLNWTRRQYRRAAEGRARPGYEFNRYNFFIPGRRYRRGLAVIGMGICCVILIKFEREREVKRGDRIVRKKEINRPGISFRRANRKSRCPCTLCLRQERMQNGAETPGGAVAIYIIPVHIALCEAYVKLKI</sequence>
<accession>A0AAW2G7I3</accession>
<gene>
    <name evidence="1" type="ORF">PUN28_005775</name>
</gene>
<reference evidence="1 2" key="1">
    <citation type="submission" date="2023-03" db="EMBL/GenBank/DDBJ databases">
        <title>High recombination rates correlate with genetic variation in Cardiocondyla obscurior ants.</title>
        <authorList>
            <person name="Errbii M."/>
        </authorList>
    </citation>
    <scope>NUCLEOTIDE SEQUENCE [LARGE SCALE GENOMIC DNA]</scope>
    <source>
        <strain evidence="1">Alpha-2009</strain>
        <tissue evidence="1">Whole body</tissue>
    </source>
</reference>
<protein>
    <submittedName>
        <fullName evidence="1">Uncharacterized protein</fullName>
    </submittedName>
</protein>
<name>A0AAW2G7I3_9HYME</name>
<keyword evidence="2" id="KW-1185">Reference proteome</keyword>
<organism evidence="1 2">
    <name type="scientific">Cardiocondyla obscurior</name>
    <dbReference type="NCBI Taxonomy" id="286306"/>
    <lineage>
        <taxon>Eukaryota</taxon>
        <taxon>Metazoa</taxon>
        <taxon>Ecdysozoa</taxon>
        <taxon>Arthropoda</taxon>
        <taxon>Hexapoda</taxon>
        <taxon>Insecta</taxon>
        <taxon>Pterygota</taxon>
        <taxon>Neoptera</taxon>
        <taxon>Endopterygota</taxon>
        <taxon>Hymenoptera</taxon>
        <taxon>Apocrita</taxon>
        <taxon>Aculeata</taxon>
        <taxon>Formicoidea</taxon>
        <taxon>Formicidae</taxon>
        <taxon>Myrmicinae</taxon>
        <taxon>Cardiocondyla</taxon>
    </lineage>
</organism>
<evidence type="ECO:0000313" key="1">
    <source>
        <dbReference type="EMBL" id="KAL0123483.1"/>
    </source>
</evidence>